<comment type="caution">
    <text evidence="1">The sequence shown here is derived from an EMBL/GenBank/DDBJ whole genome shotgun (WGS) entry which is preliminary data.</text>
</comment>
<keyword evidence="2" id="KW-1185">Reference proteome</keyword>
<proteinExistence type="predicted"/>
<gene>
    <name evidence="1" type="ORF">B0T21DRAFT_281455</name>
</gene>
<reference evidence="1" key="1">
    <citation type="submission" date="2023-06" db="EMBL/GenBank/DDBJ databases">
        <title>Genome-scale phylogeny and comparative genomics of the fungal order Sordariales.</title>
        <authorList>
            <consortium name="Lawrence Berkeley National Laboratory"/>
            <person name="Hensen N."/>
            <person name="Bonometti L."/>
            <person name="Westerberg I."/>
            <person name="Brannstrom I.O."/>
            <person name="Guillou S."/>
            <person name="Cros-Aarteil S."/>
            <person name="Calhoun S."/>
            <person name="Haridas S."/>
            <person name="Kuo A."/>
            <person name="Mondo S."/>
            <person name="Pangilinan J."/>
            <person name="Riley R."/>
            <person name="Labutti K."/>
            <person name="Andreopoulos B."/>
            <person name="Lipzen A."/>
            <person name="Chen C."/>
            <person name="Yanf M."/>
            <person name="Daum C."/>
            <person name="Ng V."/>
            <person name="Clum A."/>
            <person name="Steindorff A."/>
            <person name="Ohm R."/>
            <person name="Martin F."/>
            <person name="Silar P."/>
            <person name="Natvig D."/>
            <person name="Lalanne C."/>
            <person name="Gautier V."/>
            <person name="Ament-Velasquez S.L."/>
            <person name="Kruys A."/>
            <person name="Hutchinson M.I."/>
            <person name="Powell A.J."/>
            <person name="Barry K."/>
            <person name="Miller A.N."/>
            <person name="Grigoriev I.V."/>
            <person name="Debuchy R."/>
            <person name="Gladieux P."/>
            <person name="Thoren M.H."/>
            <person name="Johannesson H."/>
        </authorList>
    </citation>
    <scope>NUCLEOTIDE SEQUENCE</scope>
    <source>
        <strain evidence="1">CBS 540.89</strain>
    </source>
</reference>
<evidence type="ECO:0008006" key="3">
    <source>
        <dbReference type="Google" id="ProtNLM"/>
    </source>
</evidence>
<sequence>MLGNVRFDPVNPPKVECPFCRRSTAVEREEVRKGAEPWKSLCCILLAPICICGLVYCWDYIDFSCTECHSKVARQESERAGCGLVVYGPGGQSQKYYASS</sequence>
<dbReference type="AlphaFoldDB" id="A0AA40ES92"/>
<name>A0AA40ES92_9PEZI</name>
<accession>A0AA40ES92</accession>
<dbReference type="EMBL" id="JAUKTV010000002">
    <property type="protein sequence ID" value="KAK0744550.1"/>
    <property type="molecule type" value="Genomic_DNA"/>
</dbReference>
<protein>
    <recommendedName>
        <fullName evidence="3">LITAF domain-containing protein</fullName>
    </recommendedName>
</protein>
<evidence type="ECO:0000313" key="1">
    <source>
        <dbReference type="EMBL" id="KAK0744550.1"/>
    </source>
</evidence>
<evidence type="ECO:0000313" key="2">
    <source>
        <dbReference type="Proteomes" id="UP001172159"/>
    </source>
</evidence>
<dbReference type="Proteomes" id="UP001172159">
    <property type="component" value="Unassembled WGS sequence"/>
</dbReference>
<organism evidence="1 2">
    <name type="scientific">Apiosordaria backusii</name>
    <dbReference type="NCBI Taxonomy" id="314023"/>
    <lineage>
        <taxon>Eukaryota</taxon>
        <taxon>Fungi</taxon>
        <taxon>Dikarya</taxon>
        <taxon>Ascomycota</taxon>
        <taxon>Pezizomycotina</taxon>
        <taxon>Sordariomycetes</taxon>
        <taxon>Sordariomycetidae</taxon>
        <taxon>Sordariales</taxon>
        <taxon>Lasiosphaeriaceae</taxon>
        <taxon>Apiosordaria</taxon>
    </lineage>
</organism>